<gene>
    <name evidence="2" type="ORF">NEDG_00114</name>
</gene>
<dbReference type="Pfam" id="PF17014">
    <property type="entry name" value="Mad3_BUB1_I_2"/>
    <property type="match status" value="1"/>
</dbReference>
<name>A0A177EKY0_9MICR</name>
<keyword evidence="3" id="KW-1185">Reference proteome</keyword>
<feature type="region of interest" description="Disordered" evidence="1">
    <location>
        <begin position="244"/>
        <end position="277"/>
    </location>
</feature>
<sequence length="571" mass="64320">MLPSENEAVTEKQLEKVLLGYLEIPYFHNNPWYLALWKRHFEAHKNASLLFLMRMKGVGLLSTWLYLRLSDYFEEKACLTCAQAVVIEGLKNKAHPLKDLEEKAATQGSKKEAHALERPSRITVLGREWIRTVHLGYSKEPLIRDGVETPFQIYKIEKYLGQRRAEVDEETEKGLNEVSLLFGSLKDQERPEKRLKQTLPKILAVPVSSYNSTLPRDLHITGDDLEHPESFASMLPHSSSFLPTPSIIHPTKHSTPHPTQHPEQDPYPELTLTPKQQPSDLDMAEDLENVSYLLPQAPTPTRTLPHTATDTLANTPNRAVDHSMIQRDRSFGTPAVNDKIVIENVLYIAKKSVGDHSLVVTRIASLGDGNITLNAKDYVLKHRDVHLPGCMEEYAHGTALKHLSDVCAPLELTVSYTDKIISLSPYFEMSSLDRAIDLMIEKQGDFPEILAAHYLNRLLEIGETLSREGYSISECSLRDFVLAIDNGEIGLRLAVYKNLLNTAAAFSAPSPLTTALLARTNPKHAKALLTPTSPVSAWRDKLTRYLAQKKERSELQNIFISQEVSIYETLD</sequence>
<dbReference type="GeneID" id="93646464"/>
<dbReference type="EMBL" id="LTDL01000014">
    <property type="protein sequence ID" value="OAG31639.1"/>
    <property type="molecule type" value="Genomic_DNA"/>
</dbReference>
<dbReference type="RefSeq" id="XP_067545240.1">
    <property type="nucleotide sequence ID" value="XM_067687532.1"/>
</dbReference>
<evidence type="ECO:0000313" key="2">
    <source>
        <dbReference type="EMBL" id="OAG31639.1"/>
    </source>
</evidence>
<organism evidence="2 3">
    <name type="scientific">Nematocida displodere</name>
    <dbReference type="NCBI Taxonomy" id="1805483"/>
    <lineage>
        <taxon>Eukaryota</taxon>
        <taxon>Fungi</taxon>
        <taxon>Fungi incertae sedis</taxon>
        <taxon>Microsporidia</taxon>
        <taxon>Nematocida</taxon>
    </lineage>
</organism>
<reference evidence="2 3" key="1">
    <citation type="submission" date="2016-02" db="EMBL/GenBank/DDBJ databases">
        <title>Discovery of a natural microsporidian pathogen with a broad tissue tropism in Caenorhabditis elegans.</title>
        <authorList>
            <person name="Luallen R.J."/>
            <person name="Reinke A.W."/>
            <person name="Tong L."/>
            <person name="Botts M.R."/>
            <person name="Felix M.-A."/>
            <person name="Troemel E.R."/>
        </authorList>
    </citation>
    <scope>NUCLEOTIDE SEQUENCE [LARGE SCALE GENOMIC DNA]</scope>
    <source>
        <strain evidence="2 3">JUm2807</strain>
    </source>
</reference>
<dbReference type="VEuPathDB" id="MicrosporidiaDB:NEDG_00114"/>
<proteinExistence type="predicted"/>
<protein>
    <submittedName>
        <fullName evidence="2">Uncharacterized protein</fullName>
    </submittedName>
</protein>
<evidence type="ECO:0000256" key="1">
    <source>
        <dbReference type="SAM" id="MobiDB-lite"/>
    </source>
</evidence>
<comment type="caution">
    <text evidence="2">The sequence shown here is derived from an EMBL/GenBank/DDBJ whole genome shotgun (WGS) entry which is preliminary data.</text>
</comment>
<dbReference type="InterPro" id="IPR031522">
    <property type="entry name" value="Mad3_Bub1_I_2"/>
</dbReference>
<accession>A0A177EKY0</accession>
<dbReference type="AlphaFoldDB" id="A0A177EKY0"/>
<evidence type="ECO:0000313" key="3">
    <source>
        <dbReference type="Proteomes" id="UP000185944"/>
    </source>
</evidence>
<dbReference type="OrthoDB" id="2192347at2759"/>
<dbReference type="Gene3D" id="1.25.40.430">
    <property type="match status" value="1"/>
</dbReference>
<dbReference type="Proteomes" id="UP000185944">
    <property type="component" value="Unassembled WGS sequence"/>
</dbReference>